<dbReference type="GO" id="GO:0019512">
    <property type="term" value="P:lactose catabolic process via tagatose-6-phosphate"/>
    <property type="evidence" value="ECO:0007669"/>
    <property type="project" value="InterPro"/>
</dbReference>
<dbReference type="NCBIfam" id="NF010033">
    <property type="entry name" value="PRK13508.1"/>
    <property type="match status" value="1"/>
</dbReference>
<dbReference type="FunFam" id="3.40.1190.20:FF:000001">
    <property type="entry name" value="Phosphofructokinase"/>
    <property type="match status" value="1"/>
</dbReference>
<dbReference type="Proteomes" id="UP000280759">
    <property type="component" value="Unassembled WGS sequence"/>
</dbReference>
<dbReference type="InterPro" id="IPR017583">
    <property type="entry name" value="Tagatose/fructose_Pkinase"/>
</dbReference>
<dbReference type="GO" id="GO:0008443">
    <property type="term" value="F:phosphofructokinase activity"/>
    <property type="evidence" value="ECO:0007669"/>
    <property type="project" value="UniProtKB-ARBA"/>
</dbReference>
<proteinExistence type="inferred from homology"/>
<dbReference type="Pfam" id="PF00294">
    <property type="entry name" value="PfkB"/>
    <property type="match status" value="1"/>
</dbReference>
<comment type="similarity">
    <text evidence="7 9">Belongs to the carbohydrate kinase PfkB family. LacC subfamily.</text>
</comment>
<name>A0A3P5Y7B4_STRCB</name>
<dbReference type="EMBL" id="UXEP01000048">
    <property type="protein sequence ID" value="VDC43596.1"/>
    <property type="molecule type" value="Genomic_DNA"/>
</dbReference>
<dbReference type="EC" id="2.7.1.144" evidence="7 8"/>
<evidence type="ECO:0000256" key="6">
    <source>
        <dbReference type="ARBA" id="ARBA00022840"/>
    </source>
</evidence>
<dbReference type="PANTHER" id="PTHR46566">
    <property type="entry name" value="1-PHOSPHOFRUCTOKINASE-RELATED"/>
    <property type="match status" value="1"/>
</dbReference>
<dbReference type="PROSITE" id="PS00584">
    <property type="entry name" value="PFKB_KINASES_2"/>
    <property type="match status" value="1"/>
</dbReference>
<dbReference type="GO" id="GO:0005524">
    <property type="term" value="F:ATP binding"/>
    <property type="evidence" value="ECO:0007669"/>
    <property type="project" value="UniProtKB-KW"/>
</dbReference>
<keyword evidence="5 7" id="KW-0418">Kinase</keyword>
<evidence type="ECO:0000256" key="2">
    <source>
        <dbReference type="ARBA" id="ARBA00022679"/>
    </source>
</evidence>
<dbReference type="GO" id="GO:2001059">
    <property type="term" value="P:D-tagatose 6-phosphate catabolic process"/>
    <property type="evidence" value="ECO:0007669"/>
    <property type="project" value="UniProtKB-UniRule"/>
</dbReference>
<reference evidence="10 11" key="1">
    <citation type="submission" date="2018-10" db="EMBL/GenBank/DDBJ databases">
        <authorList>
            <consortium name="Molecular Microbiology and Infection Unit (UMMI)"/>
            <person name="Machado M."/>
        </authorList>
    </citation>
    <scope>NUCLEOTIDE SEQUENCE [LARGE SCALE GENOMIC DNA]</scope>
    <source>
        <strain evidence="10">FMV2238.02</strain>
    </source>
</reference>
<comment type="similarity">
    <text evidence="1">Belongs to the carbohydrate kinase pfkB family.</text>
</comment>
<dbReference type="RefSeq" id="WP_000604311.1">
    <property type="nucleotide sequence ID" value="NZ_BLKN01000007.1"/>
</dbReference>
<dbReference type="SUPFAM" id="SSF53613">
    <property type="entry name" value="Ribokinase-like"/>
    <property type="match status" value="1"/>
</dbReference>
<evidence type="ECO:0000256" key="8">
    <source>
        <dbReference type="NCBIfam" id="TIGR01231"/>
    </source>
</evidence>
<sequence>MILTVTMNPSVDIAYQLDVFNLDTVNRVAETHKTPGGKGLNVTRVLSQVGDDVLATGILGGKIGEFIQKELDQVGIEHDFSPISGETRNCIAVLHEGQQTEILESGPTISDEEGKAFLEHFESLVKQVSIISISGSLPKGLPVDFYSKMIEICERYQKPVVLDCSGQALLEVLKGHAKPTVIKPNTEELSQLLNMEVTGDTNVLKATLDQDLFDGVEWVIVSLGSKGAFAKHIDSYYQVTIPKIEVVNPVGSGDSTVAGITSALYHAESDEELLKKANCLGMLNAQEKQTGHVNMANYSALFERIKVEEV</sequence>
<keyword evidence="6 7" id="KW-0067">ATP-binding</keyword>
<evidence type="ECO:0000256" key="1">
    <source>
        <dbReference type="ARBA" id="ARBA00005380"/>
    </source>
</evidence>
<dbReference type="InterPro" id="IPR005926">
    <property type="entry name" value="LacC"/>
</dbReference>
<protein>
    <recommendedName>
        <fullName evidence="7 8">Tagatose-6-phosphate kinase</fullName>
        <ecNumber evidence="7 8">2.7.1.144</ecNumber>
    </recommendedName>
    <alternativeName>
        <fullName evidence="7">Phosphotagatokinase</fullName>
    </alternativeName>
</protein>
<dbReference type="InterPro" id="IPR029056">
    <property type="entry name" value="Ribokinase-like"/>
</dbReference>
<dbReference type="GO" id="GO:0044281">
    <property type="term" value="P:small molecule metabolic process"/>
    <property type="evidence" value="ECO:0007669"/>
    <property type="project" value="UniProtKB-ARBA"/>
</dbReference>
<evidence type="ECO:0000256" key="3">
    <source>
        <dbReference type="ARBA" id="ARBA00022736"/>
    </source>
</evidence>
<accession>A0A3P5Y7B4</accession>
<evidence type="ECO:0000313" key="11">
    <source>
        <dbReference type="Proteomes" id="UP000280759"/>
    </source>
</evidence>
<evidence type="ECO:0000313" key="10">
    <source>
        <dbReference type="EMBL" id="VDC43596.1"/>
    </source>
</evidence>
<keyword evidence="11" id="KW-1185">Reference proteome</keyword>
<dbReference type="GO" id="GO:0009024">
    <property type="term" value="F:tagatose-6-phosphate kinase activity"/>
    <property type="evidence" value="ECO:0007669"/>
    <property type="project" value="UniProtKB-UniRule"/>
</dbReference>
<evidence type="ECO:0000256" key="4">
    <source>
        <dbReference type="ARBA" id="ARBA00022741"/>
    </source>
</evidence>
<dbReference type="GO" id="GO:0005829">
    <property type="term" value="C:cytosol"/>
    <property type="evidence" value="ECO:0007669"/>
    <property type="project" value="TreeGrafter"/>
</dbReference>
<dbReference type="UniPathway" id="UPA00704">
    <property type="reaction ID" value="UER00715"/>
</dbReference>
<dbReference type="InterPro" id="IPR011611">
    <property type="entry name" value="PfkB_dom"/>
</dbReference>
<dbReference type="PANTHER" id="PTHR46566:SF5">
    <property type="entry name" value="1-PHOSPHOFRUCTOKINASE"/>
    <property type="match status" value="1"/>
</dbReference>
<dbReference type="PIRSF" id="PIRSF000535">
    <property type="entry name" value="1PFK/6PFK/LacC"/>
    <property type="match status" value="1"/>
</dbReference>
<dbReference type="NCBIfam" id="TIGR01231">
    <property type="entry name" value="lacC"/>
    <property type="match status" value="1"/>
</dbReference>
<keyword evidence="3 7" id="KW-0423">Lactose metabolism</keyword>
<organism evidence="10 11">
    <name type="scientific">Streptococcus canis</name>
    <dbReference type="NCBI Taxonomy" id="1329"/>
    <lineage>
        <taxon>Bacteria</taxon>
        <taxon>Bacillati</taxon>
        <taxon>Bacillota</taxon>
        <taxon>Bacilli</taxon>
        <taxon>Lactobacillales</taxon>
        <taxon>Streptococcaceae</taxon>
        <taxon>Streptococcus</taxon>
    </lineage>
</organism>
<evidence type="ECO:0000256" key="7">
    <source>
        <dbReference type="HAMAP-Rule" id="MF_01557"/>
    </source>
</evidence>
<keyword evidence="4 7" id="KW-0547">Nucleotide-binding</keyword>
<dbReference type="PROSITE" id="PS00583">
    <property type="entry name" value="PFKB_KINASES_1"/>
    <property type="match status" value="1"/>
</dbReference>
<dbReference type="CDD" id="cd01164">
    <property type="entry name" value="FruK_PfkB_like"/>
    <property type="match status" value="1"/>
</dbReference>
<keyword evidence="2 7" id="KW-0808">Transferase</keyword>
<dbReference type="AlphaFoldDB" id="A0A3P5Y7B4"/>
<comment type="catalytic activity">
    <reaction evidence="7 9">
        <text>D-tagatofuranose 6-phosphate + ATP = D-tagatofuranose 1,6-bisphosphate + ADP + H(+)</text>
        <dbReference type="Rhea" id="RHEA:12420"/>
        <dbReference type="ChEBI" id="CHEBI:15378"/>
        <dbReference type="ChEBI" id="CHEBI:30616"/>
        <dbReference type="ChEBI" id="CHEBI:58694"/>
        <dbReference type="ChEBI" id="CHEBI:58695"/>
        <dbReference type="ChEBI" id="CHEBI:456216"/>
        <dbReference type="EC" id="2.7.1.144"/>
    </reaction>
</comment>
<evidence type="ECO:0000256" key="9">
    <source>
        <dbReference type="PIRNR" id="PIRNR000535"/>
    </source>
</evidence>
<dbReference type="HAMAP" id="MF_01557">
    <property type="entry name" value="LacC"/>
    <property type="match status" value="1"/>
</dbReference>
<evidence type="ECO:0000256" key="5">
    <source>
        <dbReference type="ARBA" id="ARBA00022777"/>
    </source>
</evidence>
<dbReference type="NCBIfam" id="TIGR03168">
    <property type="entry name" value="1-PFK"/>
    <property type="match status" value="1"/>
</dbReference>
<dbReference type="Gene3D" id="3.40.1190.20">
    <property type="match status" value="1"/>
</dbReference>
<dbReference type="InterPro" id="IPR002173">
    <property type="entry name" value="Carboh/pur_kinase_PfkB_CS"/>
</dbReference>
<comment type="pathway">
    <text evidence="7 9">Carbohydrate metabolism; D-tagatose 6-phosphate degradation; D-glyceraldehyde 3-phosphate and glycerone phosphate from D-tagatose 6-phosphate: step 1/2.</text>
</comment>
<gene>
    <name evidence="10" type="primary">lacC_3</name>
    <name evidence="7" type="synonym">lacC</name>
    <name evidence="10" type="ORF">FMV2238Y02_21040</name>
</gene>